<sequence length="160" mass="17835">MSTHSTSKRGLPKPFASHSHGGWERRRVWLGGHTPLSCMVDVVELVYIHAPLAQKPQLCCVEMAWRLYGLGIRSCYEASCPSLDIPLDEAGNSETSINRQGKRIPCGLRVVRMRHPSSQHSPRPNDALANTPIAFLEPAPPAKGTHNMYSPYMQIAHRTR</sequence>
<evidence type="ECO:0000256" key="1">
    <source>
        <dbReference type="SAM" id="MobiDB-lite"/>
    </source>
</evidence>
<evidence type="ECO:0000313" key="3">
    <source>
        <dbReference type="Proteomes" id="UP000799423"/>
    </source>
</evidence>
<dbReference type="EMBL" id="MU006297">
    <property type="protein sequence ID" value="KAF2852792.1"/>
    <property type="molecule type" value="Genomic_DNA"/>
</dbReference>
<protein>
    <submittedName>
        <fullName evidence="2">Uncharacterized protein</fullName>
    </submittedName>
</protein>
<feature type="compositionally biased region" description="Basic residues" evidence="1">
    <location>
        <begin position="1"/>
        <end position="11"/>
    </location>
</feature>
<gene>
    <name evidence="2" type="ORF">T440DRAFT_466368</name>
</gene>
<dbReference type="AlphaFoldDB" id="A0A6A7BBZ8"/>
<name>A0A6A7BBZ8_9PLEO</name>
<organism evidence="2 3">
    <name type="scientific">Plenodomus tracheiphilus IPT5</name>
    <dbReference type="NCBI Taxonomy" id="1408161"/>
    <lineage>
        <taxon>Eukaryota</taxon>
        <taxon>Fungi</taxon>
        <taxon>Dikarya</taxon>
        <taxon>Ascomycota</taxon>
        <taxon>Pezizomycotina</taxon>
        <taxon>Dothideomycetes</taxon>
        <taxon>Pleosporomycetidae</taxon>
        <taxon>Pleosporales</taxon>
        <taxon>Pleosporineae</taxon>
        <taxon>Leptosphaeriaceae</taxon>
        <taxon>Plenodomus</taxon>
    </lineage>
</organism>
<feature type="region of interest" description="Disordered" evidence="1">
    <location>
        <begin position="1"/>
        <end position="20"/>
    </location>
</feature>
<proteinExistence type="predicted"/>
<accession>A0A6A7BBZ8</accession>
<keyword evidence="3" id="KW-1185">Reference proteome</keyword>
<reference evidence="2" key="1">
    <citation type="submission" date="2020-01" db="EMBL/GenBank/DDBJ databases">
        <authorList>
            <consortium name="DOE Joint Genome Institute"/>
            <person name="Haridas S."/>
            <person name="Albert R."/>
            <person name="Binder M."/>
            <person name="Bloem J."/>
            <person name="Labutti K."/>
            <person name="Salamov A."/>
            <person name="Andreopoulos B."/>
            <person name="Baker S.E."/>
            <person name="Barry K."/>
            <person name="Bills G."/>
            <person name="Bluhm B.H."/>
            <person name="Cannon C."/>
            <person name="Castanera R."/>
            <person name="Culley D.E."/>
            <person name="Daum C."/>
            <person name="Ezra D."/>
            <person name="Gonzalez J.B."/>
            <person name="Henrissat B."/>
            <person name="Kuo A."/>
            <person name="Liang C."/>
            <person name="Lipzen A."/>
            <person name="Lutzoni F."/>
            <person name="Magnuson J."/>
            <person name="Mondo S."/>
            <person name="Nolan M."/>
            <person name="Ohm R."/>
            <person name="Pangilinan J."/>
            <person name="Park H.-J."/>
            <person name="Ramirez L."/>
            <person name="Alfaro M."/>
            <person name="Sun H."/>
            <person name="Tritt A."/>
            <person name="Yoshinaga Y."/>
            <person name="Zwiers L.-H."/>
            <person name="Turgeon B.G."/>
            <person name="Goodwin S.B."/>
            <person name="Spatafora J.W."/>
            <person name="Crous P.W."/>
            <person name="Grigoriev I.V."/>
        </authorList>
    </citation>
    <scope>NUCLEOTIDE SEQUENCE</scope>
    <source>
        <strain evidence="2">IPT5</strain>
    </source>
</reference>
<evidence type="ECO:0000313" key="2">
    <source>
        <dbReference type="EMBL" id="KAF2852792.1"/>
    </source>
</evidence>
<dbReference type="Proteomes" id="UP000799423">
    <property type="component" value="Unassembled WGS sequence"/>
</dbReference>